<sequence length="155" mass="17394">MTNFKRIVLICALWLCVALLAVVFFGDAAGHEQENDPWREAWVLFTQTEGGNISMTRGLTEYECEFARNRALGLPATDEERQNFKAAINAINERRETWAEENNCRAGGGSTSAESHVTDDGRCVFGFDLAYLGTGMFIISEWDIKRAECFISPDQ</sequence>
<evidence type="ECO:0000313" key="1">
    <source>
        <dbReference type="EMBL" id="KKL95401.1"/>
    </source>
</evidence>
<protein>
    <submittedName>
        <fullName evidence="1">Uncharacterized protein</fullName>
    </submittedName>
</protein>
<proteinExistence type="predicted"/>
<accession>A0A0F9GXK2</accession>
<name>A0A0F9GXK2_9ZZZZ</name>
<gene>
    <name evidence="1" type="ORF">LCGC14_1854960</name>
</gene>
<organism evidence="1">
    <name type="scientific">marine sediment metagenome</name>
    <dbReference type="NCBI Taxonomy" id="412755"/>
    <lineage>
        <taxon>unclassified sequences</taxon>
        <taxon>metagenomes</taxon>
        <taxon>ecological metagenomes</taxon>
    </lineage>
</organism>
<dbReference type="EMBL" id="LAZR01018684">
    <property type="protein sequence ID" value="KKL95401.1"/>
    <property type="molecule type" value="Genomic_DNA"/>
</dbReference>
<reference evidence="1" key="1">
    <citation type="journal article" date="2015" name="Nature">
        <title>Complex archaea that bridge the gap between prokaryotes and eukaryotes.</title>
        <authorList>
            <person name="Spang A."/>
            <person name="Saw J.H."/>
            <person name="Jorgensen S.L."/>
            <person name="Zaremba-Niedzwiedzka K."/>
            <person name="Martijn J."/>
            <person name="Lind A.E."/>
            <person name="van Eijk R."/>
            <person name="Schleper C."/>
            <person name="Guy L."/>
            <person name="Ettema T.J."/>
        </authorList>
    </citation>
    <scope>NUCLEOTIDE SEQUENCE</scope>
</reference>
<comment type="caution">
    <text evidence="1">The sequence shown here is derived from an EMBL/GenBank/DDBJ whole genome shotgun (WGS) entry which is preliminary data.</text>
</comment>
<dbReference type="AlphaFoldDB" id="A0A0F9GXK2"/>